<protein>
    <submittedName>
        <fullName evidence="7">Penicillin-binding protein 2</fullName>
    </submittedName>
</protein>
<evidence type="ECO:0000313" key="8">
    <source>
        <dbReference type="Proteomes" id="UP000095350"/>
    </source>
</evidence>
<dbReference type="InterPro" id="IPR012338">
    <property type="entry name" value="Beta-lactam/transpept-like"/>
</dbReference>
<dbReference type="InterPro" id="IPR036138">
    <property type="entry name" value="PBP_dimer_sf"/>
</dbReference>
<dbReference type="SUPFAM" id="SSF56519">
    <property type="entry name" value="Penicillin binding protein dimerisation domain"/>
    <property type="match status" value="1"/>
</dbReference>
<dbReference type="InterPro" id="IPR050515">
    <property type="entry name" value="Beta-lactam/transpept"/>
</dbReference>
<accession>A0A173U0P5</accession>
<proteinExistence type="inferred from homology"/>
<dbReference type="EMBL" id="CYXZ01000012">
    <property type="protein sequence ID" value="CUN08404.1"/>
    <property type="molecule type" value="Genomic_DNA"/>
</dbReference>
<dbReference type="PaxDb" id="166486-ERS852572_01838"/>
<evidence type="ECO:0000256" key="2">
    <source>
        <dbReference type="ARBA" id="ARBA00007171"/>
    </source>
</evidence>
<dbReference type="GO" id="GO:0071555">
    <property type="term" value="P:cell wall organization"/>
    <property type="evidence" value="ECO:0007669"/>
    <property type="project" value="TreeGrafter"/>
</dbReference>
<comment type="subcellular location">
    <subcellularLocation>
        <location evidence="1">Membrane</location>
    </subcellularLocation>
</comment>
<evidence type="ECO:0000256" key="3">
    <source>
        <dbReference type="ARBA" id="ARBA00023136"/>
    </source>
</evidence>
<dbReference type="PANTHER" id="PTHR30627">
    <property type="entry name" value="PEPTIDOGLYCAN D,D-TRANSPEPTIDASE"/>
    <property type="match status" value="1"/>
</dbReference>
<dbReference type="InterPro" id="IPR001460">
    <property type="entry name" value="PCN-bd_Tpept"/>
</dbReference>
<dbReference type="RefSeq" id="WP_242863528.1">
    <property type="nucleotide sequence ID" value="NZ_CABIYH010000012.1"/>
</dbReference>
<dbReference type="Pfam" id="PF00905">
    <property type="entry name" value="Transpeptidase"/>
    <property type="match status" value="1"/>
</dbReference>
<dbReference type="Pfam" id="PF03717">
    <property type="entry name" value="PBP_dimer"/>
    <property type="match status" value="1"/>
</dbReference>
<dbReference type="AlphaFoldDB" id="A0A173U0P5"/>
<evidence type="ECO:0000259" key="5">
    <source>
        <dbReference type="Pfam" id="PF00905"/>
    </source>
</evidence>
<organism evidence="7 8">
    <name type="scientific">Roseburia intestinalis</name>
    <dbReference type="NCBI Taxonomy" id="166486"/>
    <lineage>
        <taxon>Bacteria</taxon>
        <taxon>Bacillati</taxon>
        <taxon>Bacillota</taxon>
        <taxon>Clostridia</taxon>
        <taxon>Lachnospirales</taxon>
        <taxon>Lachnospiraceae</taxon>
        <taxon>Roseburia</taxon>
    </lineage>
</organism>
<evidence type="ECO:0000259" key="6">
    <source>
        <dbReference type="Pfam" id="PF03717"/>
    </source>
</evidence>
<dbReference type="GO" id="GO:0005886">
    <property type="term" value="C:plasma membrane"/>
    <property type="evidence" value="ECO:0007669"/>
    <property type="project" value="TreeGrafter"/>
</dbReference>
<dbReference type="Gene3D" id="3.40.710.10">
    <property type="entry name" value="DD-peptidase/beta-lactamase superfamily"/>
    <property type="match status" value="1"/>
</dbReference>
<gene>
    <name evidence="7" type="primary">penA_1</name>
    <name evidence="7" type="ORF">ERS852572_01838</name>
</gene>
<sequence>MQQELPFYRSKTFHRKKIMVMFTAVFLALLFLMGRLVYLMVFCSEYYGQKAQNLHERERDIKAARGKILDANGMVLATNKSVCTISVIHSQIEDEEAVVKALVKELGLSEEAVRKRVEKVSSIERVKTNVPKETGDKIRAYKLAGIKVDEDYKRYYPYDTLASKVLGFTGGDNQGIVGLEVKYDSYLQGTNGKILTLTDARGIEIENAGETRLEPVNGYDLNISMDYNIQLYCEQAAEKTYIKKDAKYVSVIVMNPSNGEIFAMVNYPEFHLNDPFTLTEEVNVPAEKKQDLLNQMWRNQCISDTYEPGSTFKIITAAAALEQGVVKLTDNFYCPGYKLVEDRRIRCAKTTGHGAETFETGIMNSCNPVFIELGERLGVENFYKYFSQFGLLSKTNVDLPGEAATIMHKKENVGPVELATISFGQSFQITPMQLVTTVSSIINGGHRITPHFGVKITGEGGKEVETLRYETKNDICTKETSETMRYLLERVVSDGSGKNAKIEGVSIGGKTATSQTLPRSDHKYISSFLGFAPADDPKVLVLVVINDPKGTYYGGQIAAPVAKEIMENILPYLAK</sequence>
<comment type="similarity">
    <text evidence="2">Belongs to the transpeptidase family.</text>
</comment>
<dbReference type="STRING" id="166486.ERS852572_01838"/>
<feature type="domain" description="Penicillin-binding protein dimerisation" evidence="6">
    <location>
        <begin position="61"/>
        <end position="207"/>
    </location>
</feature>
<feature type="domain" description="Penicillin-binding protein transpeptidase" evidence="5">
    <location>
        <begin position="250"/>
        <end position="567"/>
    </location>
</feature>
<reference evidence="7 8" key="1">
    <citation type="submission" date="2015-09" db="EMBL/GenBank/DDBJ databases">
        <authorList>
            <consortium name="Pathogen Informatics"/>
        </authorList>
    </citation>
    <scope>NUCLEOTIDE SEQUENCE [LARGE SCALE GENOMIC DNA]</scope>
    <source>
        <strain evidence="7 8">2789STDY5834960</strain>
    </source>
</reference>
<dbReference type="Gene3D" id="3.30.450.330">
    <property type="match status" value="1"/>
</dbReference>
<dbReference type="SUPFAM" id="SSF56601">
    <property type="entry name" value="beta-lactamase/transpeptidase-like"/>
    <property type="match status" value="1"/>
</dbReference>
<keyword evidence="3 4" id="KW-0472">Membrane</keyword>
<keyword evidence="4" id="KW-0812">Transmembrane</keyword>
<name>A0A173U0P5_9FIRM</name>
<dbReference type="GO" id="GO:0008658">
    <property type="term" value="F:penicillin binding"/>
    <property type="evidence" value="ECO:0007669"/>
    <property type="project" value="InterPro"/>
</dbReference>
<evidence type="ECO:0000256" key="1">
    <source>
        <dbReference type="ARBA" id="ARBA00004370"/>
    </source>
</evidence>
<dbReference type="PANTHER" id="PTHR30627:SF1">
    <property type="entry name" value="PEPTIDOGLYCAN D,D-TRANSPEPTIDASE FTSI"/>
    <property type="match status" value="1"/>
</dbReference>
<evidence type="ECO:0000313" key="7">
    <source>
        <dbReference type="EMBL" id="CUN08404.1"/>
    </source>
</evidence>
<feature type="transmembrane region" description="Helical" evidence="4">
    <location>
        <begin position="20"/>
        <end position="41"/>
    </location>
</feature>
<dbReference type="Proteomes" id="UP000095350">
    <property type="component" value="Unassembled WGS sequence"/>
</dbReference>
<dbReference type="InterPro" id="IPR005311">
    <property type="entry name" value="PBP_dimer"/>
</dbReference>
<keyword evidence="4" id="KW-1133">Transmembrane helix</keyword>
<dbReference type="Gene3D" id="3.90.1310.10">
    <property type="entry name" value="Penicillin-binding protein 2a (Domain 2)"/>
    <property type="match status" value="1"/>
</dbReference>
<evidence type="ECO:0000256" key="4">
    <source>
        <dbReference type="SAM" id="Phobius"/>
    </source>
</evidence>